<evidence type="ECO:0000313" key="2">
    <source>
        <dbReference type="EMBL" id="KAL0063980.1"/>
    </source>
</evidence>
<feature type="compositionally biased region" description="Polar residues" evidence="1">
    <location>
        <begin position="335"/>
        <end position="345"/>
    </location>
</feature>
<feature type="compositionally biased region" description="Pro residues" evidence="1">
    <location>
        <begin position="312"/>
        <end position="323"/>
    </location>
</feature>
<proteinExistence type="predicted"/>
<evidence type="ECO:0000256" key="1">
    <source>
        <dbReference type="SAM" id="MobiDB-lite"/>
    </source>
</evidence>
<evidence type="ECO:0000313" key="3">
    <source>
        <dbReference type="Proteomes" id="UP001437256"/>
    </source>
</evidence>
<dbReference type="EMBL" id="JBBXMP010000069">
    <property type="protein sequence ID" value="KAL0063980.1"/>
    <property type="molecule type" value="Genomic_DNA"/>
</dbReference>
<feature type="compositionally biased region" description="Acidic residues" evidence="1">
    <location>
        <begin position="150"/>
        <end position="169"/>
    </location>
</feature>
<sequence length="416" mass="46320">MATASFFSHAHEFNMHNAEFSHVNGNSTKNVNHNTRNITGSYNKTTTDNRNSGNRVTKTKYEHRDNRQMNSQTYQDNRRADMGAQDASSKYGRGYWTGKTQGSDPYYSPQKEQGYGYAPQPTQGQRYLAPAPPKSAPLLLDNTPHHDSDSESEEDDDSGVSNETDDSYSPEDKALSDQIMASMKSKPQYEYAPARHANGARSAPPFAESQPIPVQEASPPARYGSAARNQAHPREEEERLSHQDRDDHEVYQPTPVRVTQPQTQDWEQKRDEDTASLLKPKPSHRRTGSAAPSTVPSKHSKTESAHHTPARTPSPLPLPPPQVSHPAGGRDGNESPASASSNDYQPGNARRDLKHTGVPLGERVESINVNPGKVSGGKHGAAKTENQYEEAKRGKSWRRKLFSWRKEESKDSKQRF</sequence>
<keyword evidence="3" id="KW-1185">Reference proteome</keyword>
<feature type="compositionally biased region" description="Basic and acidic residues" evidence="1">
    <location>
        <begin position="232"/>
        <end position="250"/>
    </location>
</feature>
<dbReference type="Proteomes" id="UP001437256">
    <property type="component" value="Unassembled WGS sequence"/>
</dbReference>
<comment type="caution">
    <text evidence="2">The sequence shown here is derived from an EMBL/GenBank/DDBJ whole genome shotgun (WGS) entry which is preliminary data.</text>
</comment>
<organism evidence="2 3">
    <name type="scientific">Marasmius tenuissimus</name>
    <dbReference type="NCBI Taxonomy" id="585030"/>
    <lineage>
        <taxon>Eukaryota</taxon>
        <taxon>Fungi</taxon>
        <taxon>Dikarya</taxon>
        <taxon>Basidiomycota</taxon>
        <taxon>Agaricomycotina</taxon>
        <taxon>Agaricomycetes</taxon>
        <taxon>Agaricomycetidae</taxon>
        <taxon>Agaricales</taxon>
        <taxon>Marasmiineae</taxon>
        <taxon>Marasmiaceae</taxon>
        <taxon>Marasmius</taxon>
    </lineage>
</organism>
<name>A0ABR2ZRT0_9AGAR</name>
<feature type="compositionally biased region" description="Polar residues" evidence="1">
    <location>
        <begin position="24"/>
        <end position="56"/>
    </location>
</feature>
<gene>
    <name evidence="2" type="ORF">AAF712_009048</name>
</gene>
<feature type="region of interest" description="Disordered" evidence="1">
    <location>
        <begin position="24"/>
        <end position="396"/>
    </location>
</feature>
<accession>A0ABR2ZRT0</accession>
<protein>
    <submittedName>
        <fullName evidence="2">Uncharacterized protein</fullName>
    </submittedName>
</protein>
<reference evidence="2 3" key="1">
    <citation type="submission" date="2024-05" db="EMBL/GenBank/DDBJ databases">
        <title>A draft genome resource for the thread blight pathogen Marasmius tenuissimus strain MS-2.</title>
        <authorList>
            <person name="Yulfo-Soto G.E."/>
            <person name="Baruah I.K."/>
            <person name="Amoako-Attah I."/>
            <person name="Bukari Y."/>
            <person name="Meinhardt L.W."/>
            <person name="Bailey B.A."/>
            <person name="Cohen S.P."/>
        </authorList>
    </citation>
    <scope>NUCLEOTIDE SEQUENCE [LARGE SCALE GENOMIC DNA]</scope>
    <source>
        <strain evidence="2 3">MS-2</strain>
    </source>
</reference>